<organism evidence="4 5">
    <name type="scientific">Flavobacterium terrae</name>
    <dbReference type="NCBI Taxonomy" id="415425"/>
    <lineage>
        <taxon>Bacteria</taxon>
        <taxon>Pseudomonadati</taxon>
        <taxon>Bacteroidota</taxon>
        <taxon>Flavobacteriia</taxon>
        <taxon>Flavobacteriales</taxon>
        <taxon>Flavobacteriaceae</taxon>
        <taxon>Flavobacterium</taxon>
    </lineage>
</organism>
<dbReference type="InterPro" id="IPR010620">
    <property type="entry name" value="SBBP_repeat"/>
</dbReference>
<name>A0A1M6CYX8_9FLAO</name>
<evidence type="ECO:0000313" key="5">
    <source>
        <dbReference type="Proteomes" id="UP000184488"/>
    </source>
</evidence>
<feature type="signal peptide" evidence="2">
    <location>
        <begin position="1"/>
        <end position="19"/>
    </location>
</feature>
<keyword evidence="1 2" id="KW-0732">Signal</keyword>
<accession>A0A1M6CYX8</accession>
<evidence type="ECO:0000256" key="2">
    <source>
        <dbReference type="SAM" id="SignalP"/>
    </source>
</evidence>
<gene>
    <name evidence="4" type="ORF">SAMN05444363_1168</name>
</gene>
<dbReference type="STRING" id="415425.SAMN05444363_1168"/>
<dbReference type="InterPro" id="IPR052918">
    <property type="entry name" value="Motility_Chemotaxis_Reg"/>
</dbReference>
<proteinExistence type="predicted"/>
<protein>
    <submittedName>
        <fullName evidence="4">Por secretion system C-terminal sorting domain-containing protein</fullName>
    </submittedName>
</protein>
<evidence type="ECO:0000259" key="3">
    <source>
        <dbReference type="Pfam" id="PF18962"/>
    </source>
</evidence>
<dbReference type="Pfam" id="PF06739">
    <property type="entry name" value="SBBP"/>
    <property type="match status" value="1"/>
</dbReference>
<dbReference type="Pfam" id="PF18962">
    <property type="entry name" value="Por_Secre_tail"/>
    <property type="match status" value="1"/>
</dbReference>
<feature type="chain" id="PRO_5012251880" evidence="2">
    <location>
        <begin position="20"/>
        <end position="561"/>
    </location>
</feature>
<keyword evidence="5" id="KW-1185">Reference proteome</keyword>
<sequence length="561" mass="59813">MKKTLLSSLLLISTSLLNAQSFEWAKSFGGTSSEQSLYMSIDAAGNIYTVGTFTGTVDFDPGADSTNLTSAGSTDIFIQKIDALGNFIWAKSFGGNSSDNCNSITIDGSGNIYMTGLFNLTVDFDPGTGTANFSSNGNNDIFVLKLDNSGNFVWAKTFGGISFDRGISTCIDSYGNIYTAGDFSGTVDFDPGNASSNITSFGSSNIFVQKMDSDGNFIWAKSFGGNSSKYCSSINLDSFGNIYTTGFFEGTIDFDPGIGTTNLTSIGESDIFVQKMDSDGNFIWAKSFGGTTSEQSLSLSIDTAGNIYTTGSFTGTVDFDPGVGTSQLSSAGLPAFFVQKMDSDGNFLWAKSTNGNYHEVGTSITVDNSGNVFATGYFNGTVDFDPGTGTAYLTSVGSSDIFLIKLDTSGNFIWAKSFGGTNSDYPKSTKVDATGNIYTTGIFYETADFDPGTGIVNLTSAGATDIFIQKLNPTTMNINEFNSSIKLSLFPNPTKGTFFLSFNQDIDDLEIIITDVQGKIISKEAYNTFLNANFELKGSKGVYYLTVKNSKGQNTIKVLKE</sequence>
<dbReference type="PANTHER" id="PTHR35580:SF1">
    <property type="entry name" value="PHYTASE-LIKE DOMAIN-CONTAINING PROTEIN"/>
    <property type="match status" value="1"/>
</dbReference>
<feature type="domain" description="Secretion system C-terminal sorting" evidence="3">
    <location>
        <begin position="489"/>
        <end position="557"/>
    </location>
</feature>
<evidence type="ECO:0000256" key="1">
    <source>
        <dbReference type="ARBA" id="ARBA00022729"/>
    </source>
</evidence>
<dbReference type="OrthoDB" id="9811934at2"/>
<reference evidence="5" key="1">
    <citation type="submission" date="2016-11" db="EMBL/GenBank/DDBJ databases">
        <authorList>
            <person name="Varghese N."/>
            <person name="Submissions S."/>
        </authorList>
    </citation>
    <scope>NUCLEOTIDE SEQUENCE [LARGE SCALE GENOMIC DNA]</scope>
    <source>
        <strain evidence="5">DSM 18829</strain>
    </source>
</reference>
<dbReference type="NCBIfam" id="TIGR04183">
    <property type="entry name" value="Por_Secre_tail"/>
    <property type="match status" value="1"/>
</dbReference>
<dbReference type="InterPro" id="IPR026444">
    <property type="entry name" value="Secre_tail"/>
</dbReference>
<dbReference type="Proteomes" id="UP000184488">
    <property type="component" value="Unassembled WGS sequence"/>
</dbReference>
<dbReference type="SUPFAM" id="SSF63829">
    <property type="entry name" value="Calcium-dependent phosphotriesterase"/>
    <property type="match status" value="2"/>
</dbReference>
<dbReference type="PANTHER" id="PTHR35580">
    <property type="entry name" value="CELL SURFACE GLYCOPROTEIN (S-LAYER PROTEIN)-LIKE PROTEIN"/>
    <property type="match status" value="1"/>
</dbReference>
<dbReference type="AlphaFoldDB" id="A0A1M6CYX8"/>
<dbReference type="RefSeq" id="WP_073309461.1">
    <property type="nucleotide sequence ID" value="NZ_FQZI01000002.1"/>
</dbReference>
<dbReference type="EMBL" id="FQZI01000002">
    <property type="protein sequence ID" value="SHI66160.1"/>
    <property type="molecule type" value="Genomic_DNA"/>
</dbReference>
<evidence type="ECO:0000313" key="4">
    <source>
        <dbReference type="EMBL" id="SHI66160.1"/>
    </source>
</evidence>